<dbReference type="EMBL" id="AAYH02000047">
    <property type="protein sequence ID" value="EDO52903.1"/>
    <property type="molecule type" value="Genomic_DNA"/>
</dbReference>
<reference evidence="2" key="1">
    <citation type="submission" date="2007-06" db="EMBL/GenBank/DDBJ databases">
        <authorList>
            <person name="Fulton L."/>
            <person name="Clifton S."/>
            <person name="Fulton B."/>
            <person name="Xu J."/>
            <person name="Minx P."/>
            <person name="Pepin K.H."/>
            <person name="Johnson M."/>
            <person name="Thiruvilangam P."/>
            <person name="Bhonagiri V."/>
            <person name="Nash W.E."/>
            <person name="Mardis E.R."/>
            <person name="Wilson R.K."/>
        </authorList>
    </citation>
    <scope>NUCLEOTIDE SEQUENCE [LARGE SCALE GENOMIC DNA]</scope>
    <source>
        <strain evidence="2">ATCC 8492</strain>
    </source>
</reference>
<dbReference type="Proteomes" id="UP000004110">
    <property type="component" value="Unassembled WGS sequence"/>
</dbReference>
<gene>
    <name evidence="2" type="ORF">BACUNI_03699</name>
</gene>
<organism evidence="2 3">
    <name type="scientific">Bacteroides uniformis (strain ATCC 8492 / DSM 6597 / CCUG 4942 / CIP 103695 / JCM 5828 / KCTC 5204 / NCTC 13054 / VPI 0061)</name>
    <dbReference type="NCBI Taxonomy" id="411479"/>
    <lineage>
        <taxon>Bacteria</taxon>
        <taxon>Pseudomonadati</taxon>
        <taxon>Bacteroidota</taxon>
        <taxon>Bacteroidia</taxon>
        <taxon>Bacteroidales</taxon>
        <taxon>Bacteroidaceae</taxon>
        <taxon>Bacteroides</taxon>
    </lineage>
</organism>
<dbReference type="AlphaFoldDB" id="A0ABC9N8M0"/>
<evidence type="ECO:0000313" key="3">
    <source>
        <dbReference type="Proteomes" id="UP000004110"/>
    </source>
</evidence>
<accession>A0ABC9N8M0</accession>
<evidence type="ECO:0000313" key="2">
    <source>
        <dbReference type="EMBL" id="EDO52903.1"/>
    </source>
</evidence>
<comment type="caution">
    <text evidence="2">The sequence shown here is derived from an EMBL/GenBank/DDBJ whole genome shotgun (WGS) entry which is preliminary data.</text>
</comment>
<keyword evidence="1" id="KW-1133">Transmembrane helix</keyword>
<evidence type="ECO:0000256" key="1">
    <source>
        <dbReference type="SAM" id="Phobius"/>
    </source>
</evidence>
<protein>
    <submittedName>
        <fullName evidence="2">Uncharacterized protein</fullName>
    </submittedName>
</protein>
<name>A0ABC9N8M0_BACUC</name>
<keyword evidence="3" id="KW-1185">Reference proteome</keyword>
<reference evidence="2" key="2">
    <citation type="submission" date="2013-11" db="EMBL/GenBank/DDBJ databases">
        <title>Draft genome sequence of Bacteroides uniformis (ATCC 8492).</title>
        <authorList>
            <person name="Sudarsanam P."/>
            <person name="Ley R."/>
            <person name="Guruge J."/>
            <person name="Turnbaugh P.J."/>
            <person name="Mahowald M."/>
            <person name="Liep D."/>
            <person name="Gordon J."/>
        </authorList>
    </citation>
    <scope>NUCLEOTIDE SEQUENCE</scope>
    <source>
        <strain evidence="2">ATCC 8492</strain>
    </source>
</reference>
<feature type="transmembrane region" description="Helical" evidence="1">
    <location>
        <begin position="6"/>
        <end position="24"/>
    </location>
</feature>
<keyword evidence="1" id="KW-0472">Membrane</keyword>
<keyword evidence="1" id="KW-0812">Transmembrane</keyword>
<proteinExistence type="predicted"/>
<sequence length="35" mass="4383">MQRYVFMGILQIFFLFFCINNEFFSFDMRNLLFCS</sequence>